<evidence type="ECO:0000256" key="1">
    <source>
        <dbReference type="ARBA" id="ARBA00008903"/>
    </source>
</evidence>
<accession>A0A6M7TYU0</accession>
<dbReference type="Pfam" id="PF02423">
    <property type="entry name" value="OCD_Mu_crystall"/>
    <property type="match status" value="1"/>
</dbReference>
<dbReference type="Proteomes" id="UP000093737">
    <property type="component" value="Unassembled WGS sequence"/>
</dbReference>
<dbReference type="FunFam" id="3.40.50.720:FF:000311">
    <property type="entry name" value="Ornithine cyclodeaminase"/>
    <property type="match status" value="1"/>
</dbReference>
<reference evidence="2 3" key="1">
    <citation type="submission" date="2016-05" db="EMBL/GenBank/DDBJ databases">
        <authorList>
            <person name="Ramsay J.P."/>
        </authorList>
    </citation>
    <scope>NUCLEOTIDE SEQUENCE [LARGE SCALE GENOMIC DNA]</scope>
    <source>
        <strain evidence="2 3">NZP2042</strain>
    </source>
</reference>
<dbReference type="SUPFAM" id="SSF51735">
    <property type="entry name" value="NAD(P)-binding Rossmann-fold domains"/>
    <property type="match status" value="1"/>
</dbReference>
<proteinExistence type="inferred from homology"/>
<dbReference type="GO" id="GO:0016491">
    <property type="term" value="F:oxidoreductase activity"/>
    <property type="evidence" value="ECO:0007669"/>
    <property type="project" value="UniProtKB-ARBA"/>
</dbReference>
<dbReference type="Gene3D" id="3.40.50.720">
    <property type="entry name" value="NAD(P)-binding Rossmann-like Domain"/>
    <property type="match status" value="1"/>
</dbReference>
<protein>
    <submittedName>
        <fullName evidence="2">Uncharacterized protein</fullName>
    </submittedName>
</protein>
<dbReference type="InterPro" id="IPR003462">
    <property type="entry name" value="ODC_Mu_crystall"/>
</dbReference>
<dbReference type="PANTHER" id="PTHR13812:SF19">
    <property type="entry name" value="KETIMINE REDUCTASE MU-CRYSTALLIN"/>
    <property type="match status" value="1"/>
</dbReference>
<comment type="similarity">
    <text evidence="1">Belongs to the ornithine cyclodeaminase/mu-crystallin family.</text>
</comment>
<comment type="caution">
    <text evidence="2">The sequence shown here is derived from an EMBL/GenBank/DDBJ whole genome shotgun (WGS) entry which is preliminary data.</text>
</comment>
<dbReference type="InterPro" id="IPR023401">
    <property type="entry name" value="ODC_N"/>
</dbReference>
<name>A0A6M7TYU0_RHILI</name>
<dbReference type="RefSeq" id="WP_056570713.1">
    <property type="nucleotide sequence ID" value="NZ_CP033334.1"/>
</dbReference>
<sequence>MHLIDGPTVHELLDYRGLVDALRLAHQAPMPEVQEVVLSEPGGDNARNLIVLPAWQRDRLLGAKLVTVFPENPSRIEPLPANQGIYAAFDAQTGTPVMVADGTALTLRKTAADSALGADLLARADARNLLMIGAGALAPHVISAMLAVRPSISIVRIWNRTPARAIEIADAMAREGLPVEVAERLDDALCEADIVSSATMAQSPLIHGHLLRPGCHVSLIGGWNPQMREADDRTIERARLFTDSRSQCSSCGDFLQPVESGVMLWDDIEADLFELCGGSDPRRILPEDITLYKNCGGGHLDLFVAQELMRKIQQRTSQSNR</sequence>
<dbReference type="AlphaFoldDB" id="A0A6M7TYU0"/>
<organism evidence="2 3">
    <name type="scientific">Rhizobium loti</name>
    <name type="common">Mesorhizobium loti</name>
    <dbReference type="NCBI Taxonomy" id="381"/>
    <lineage>
        <taxon>Bacteria</taxon>
        <taxon>Pseudomonadati</taxon>
        <taxon>Pseudomonadota</taxon>
        <taxon>Alphaproteobacteria</taxon>
        <taxon>Hyphomicrobiales</taxon>
        <taxon>Phyllobacteriaceae</taxon>
        <taxon>Mesorhizobium</taxon>
    </lineage>
</organism>
<dbReference type="GO" id="GO:0019752">
    <property type="term" value="P:carboxylic acid metabolic process"/>
    <property type="evidence" value="ECO:0007669"/>
    <property type="project" value="UniProtKB-ARBA"/>
</dbReference>
<dbReference type="PIRSF" id="PIRSF001439">
    <property type="entry name" value="CryM"/>
    <property type="match status" value="1"/>
</dbReference>
<dbReference type="Gene3D" id="3.30.1780.10">
    <property type="entry name" value="ornithine cyclodeaminase, domain 1"/>
    <property type="match status" value="1"/>
</dbReference>
<evidence type="ECO:0000313" key="3">
    <source>
        <dbReference type="Proteomes" id="UP000093737"/>
    </source>
</evidence>
<evidence type="ECO:0000313" key="2">
    <source>
        <dbReference type="EMBL" id="OBQ63238.1"/>
    </source>
</evidence>
<dbReference type="PANTHER" id="PTHR13812">
    <property type="entry name" value="KETIMINE REDUCTASE MU-CRYSTALLIN"/>
    <property type="match status" value="1"/>
</dbReference>
<dbReference type="InterPro" id="IPR036291">
    <property type="entry name" value="NAD(P)-bd_dom_sf"/>
</dbReference>
<dbReference type="GO" id="GO:0005737">
    <property type="term" value="C:cytoplasm"/>
    <property type="evidence" value="ECO:0007669"/>
    <property type="project" value="TreeGrafter"/>
</dbReference>
<gene>
    <name evidence="2" type="ORF">A8145_19170</name>
</gene>
<dbReference type="EMBL" id="LYTK01000019">
    <property type="protein sequence ID" value="OBQ63238.1"/>
    <property type="molecule type" value="Genomic_DNA"/>
</dbReference>